<protein>
    <submittedName>
        <fullName evidence="1">Uncharacterized protein</fullName>
    </submittedName>
</protein>
<gene>
    <name evidence="1" type="ORF">EZS27_025754</name>
</gene>
<reference evidence="1" key="1">
    <citation type="submission" date="2019-03" db="EMBL/GenBank/DDBJ databases">
        <title>Single cell metagenomics reveals metabolic interactions within the superorganism composed of flagellate Streblomastix strix and complex community of Bacteroidetes bacteria on its surface.</title>
        <authorList>
            <person name="Treitli S.C."/>
            <person name="Kolisko M."/>
            <person name="Husnik F."/>
            <person name="Keeling P."/>
            <person name="Hampl V."/>
        </authorList>
    </citation>
    <scope>NUCLEOTIDE SEQUENCE</scope>
    <source>
        <strain evidence="1">STM</strain>
    </source>
</reference>
<sequence length="23" mass="2690">MVDQNVYTAEFARMVAKSYYTSD</sequence>
<name>A0A5J4QT00_9ZZZZ</name>
<organism evidence="1">
    <name type="scientific">termite gut metagenome</name>
    <dbReference type="NCBI Taxonomy" id="433724"/>
    <lineage>
        <taxon>unclassified sequences</taxon>
        <taxon>metagenomes</taxon>
        <taxon>organismal metagenomes</taxon>
    </lineage>
</organism>
<dbReference type="AlphaFoldDB" id="A0A5J4QT00"/>
<proteinExistence type="predicted"/>
<dbReference type="EMBL" id="SNRY01002460">
    <property type="protein sequence ID" value="KAA6324986.1"/>
    <property type="molecule type" value="Genomic_DNA"/>
</dbReference>
<accession>A0A5J4QT00</accession>
<feature type="non-terminal residue" evidence="1">
    <location>
        <position position="23"/>
    </location>
</feature>
<comment type="caution">
    <text evidence="1">The sequence shown here is derived from an EMBL/GenBank/DDBJ whole genome shotgun (WGS) entry which is preliminary data.</text>
</comment>
<evidence type="ECO:0000313" key="1">
    <source>
        <dbReference type="EMBL" id="KAA6324986.1"/>
    </source>
</evidence>